<dbReference type="InterPro" id="IPR013783">
    <property type="entry name" value="Ig-like_fold"/>
</dbReference>
<dbReference type="AlphaFoldDB" id="A0A2Z3H1W5"/>
<dbReference type="InterPro" id="IPR047589">
    <property type="entry name" value="DUF11_rpt"/>
</dbReference>
<organism evidence="2 3">
    <name type="scientific">Gemmata obscuriglobus</name>
    <dbReference type="NCBI Taxonomy" id="114"/>
    <lineage>
        <taxon>Bacteria</taxon>
        <taxon>Pseudomonadati</taxon>
        <taxon>Planctomycetota</taxon>
        <taxon>Planctomycetia</taxon>
        <taxon>Gemmatales</taxon>
        <taxon>Gemmataceae</taxon>
        <taxon>Gemmata</taxon>
    </lineage>
</organism>
<accession>A0A2Z3H1W5</accession>
<dbReference type="EMBL" id="CP025958">
    <property type="protein sequence ID" value="AWM40023.1"/>
    <property type="molecule type" value="Genomic_DNA"/>
</dbReference>
<dbReference type="Pfam" id="PF01345">
    <property type="entry name" value="DUF11"/>
    <property type="match status" value="4"/>
</dbReference>
<evidence type="ECO:0000313" key="3">
    <source>
        <dbReference type="Proteomes" id="UP000245802"/>
    </source>
</evidence>
<evidence type="ECO:0000313" key="2">
    <source>
        <dbReference type="EMBL" id="AWM40023.1"/>
    </source>
</evidence>
<dbReference type="PANTHER" id="PTHR34819">
    <property type="entry name" value="LARGE CYSTEINE-RICH PERIPLASMIC PROTEIN OMCB"/>
    <property type="match status" value="1"/>
</dbReference>
<dbReference type="InterPro" id="IPR001434">
    <property type="entry name" value="OmcB-like_DUF11"/>
</dbReference>
<gene>
    <name evidence="2" type="ORF">C1280_25480</name>
</gene>
<reference evidence="2 3" key="1">
    <citation type="submission" date="2018-01" db="EMBL/GenBank/DDBJ databases">
        <title>G. obscuriglobus.</title>
        <authorList>
            <person name="Franke J."/>
            <person name="Blomberg W."/>
            <person name="Selmecki A."/>
        </authorList>
    </citation>
    <scope>NUCLEOTIDE SEQUENCE [LARGE SCALE GENOMIC DNA]</scope>
    <source>
        <strain evidence="2 3">DSM 5831</strain>
    </source>
</reference>
<sequence length="560" mass="60700">MSRWQHARSAAVGGAVVVVVWAVIALTAPAQHPQEPAKLTFGNLPPALPAETEHFTPLDVPTGEVEQAQLLQRVPGTPGQFPRPATNVQDPAYPVVTVRVRVPADALDGENIKYVLTVQNVSAADAHSVSLRNPLAPEAAEFVTAKPMPDDAKTDKQLIWNLGTLKAGKSQSVELTLRPKPGTKELKNLAYVRYEHGQAVTTKIGTPTVKVTKSAPKQAVRDEAYTVRILVQNQGKVPAEGVRIIENLTQSAEFEPITTGATRAPHNEGQQWRWDLGRMLPGERKVIEYRVTAREASEVFTLTNVTGSKLVADRPSEARTEVLVPGLEMKFTGPTGNEVVKPGESAKYEIVVRNTGTLPSTNIKVTGSIPVNCLPTSRTNGGTVYRDSVVWQIPRLEPKEAVSLRYAVKANTNGRWVLTARAADARGIRTSQELATTFEGTAALLWETLFPPQAVQVGKEGTFTVNVKNVGGEAARKVQLLIDIPDNVSVTGSTPKGRTDSNTIQFEAESIPGNGERTYTLTFKGTRPAEAWFKLRLTADCLGDRPMQTEKMVEIIGGAK</sequence>
<feature type="domain" description="DUF11" evidence="1">
    <location>
        <begin position="107"/>
        <end position="193"/>
    </location>
</feature>
<feature type="domain" description="DUF11" evidence="1">
    <location>
        <begin position="453"/>
        <end position="525"/>
    </location>
</feature>
<dbReference type="KEGG" id="gog:C1280_25480"/>
<dbReference type="InterPro" id="IPR051172">
    <property type="entry name" value="Chlamydia_OmcB"/>
</dbReference>
<feature type="domain" description="DUF11" evidence="1">
    <location>
        <begin position="210"/>
        <end position="309"/>
    </location>
</feature>
<dbReference type="Proteomes" id="UP000245802">
    <property type="component" value="Chromosome"/>
</dbReference>
<dbReference type="NCBIfam" id="TIGR01451">
    <property type="entry name" value="B_ant_repeat"/>
    <property type="match status" value="1"/>
</dbReference>
<protein>
    <submittedName>
        <fullName evidence="2">DUF11 domain-containing protein</fullName>
    </submittedName>
</protein>
<dbReference type="PANTHER" id="PTHR34819:SF3">
    <property type="entry name" value="CELL SURFACE PROTEIN"/>
    <property type="match status" value="1"/>
</dbReference>
<proteinExistence type="predicted"/>
<dbReference type="Gene3D" id="2.60.40.10">
    <property type="entry name" value="Immunoglobulins"/>
    <property type="match status" value="2"/>
</dbReference>
<name>A0A2Z3H1W5_9BACT</name>
<dbReference type="OrthoDB" id="282600at2"/>
<dbReference type="RefSeq" id="WP_010041796.1">
    <property type="nucleotide sequence ID" value="NZ_CP025958.1"/>
</dbReference>
<evidence type="ECO:0000259" key="1">
    <source>
        <dbReference type="Pfam" id="PF01345"/>
    </source>
</evidence>
<feature type="domain" description="DUF11" evidence="1">
    <location>
        <begin position="337"/>
        <end position="422"/>
    </location>
</feature>
<keyword evidence="3" id="KW-1185">Reference proteome</keyword>